<keyword evidence="1" id="KW-0812">Transmembrane</keyword>
<feature type="transmembrane region" description="Helical" evidence="1">
    <location>
        <begin position="49"/>
        <end position="68"/>
    </location>
</feature>
<keyword evidence="1" id="KW-1133">Transmembrane helix</keyword>
<protein>
    <submittedName>
        <fullName evidence="2">Uncharacterized protein</fullName>
    </submittedName>
</protein>
<dbReference type="EMBL" id="JAPDDT010000001">
    <property type="protein sequence ID" value="MCW1921085.1"/>
    <property type="molecule type" value="Genomic_DNA"/>
</dbReference>
<sequence>MKRGLTIFAWVVLSFLAAQMALAFASGILFATLISFGVNHELVPRILGIGVLCISIAIATTVLVLGVCGRLSGTERR</sequence>
<evidence type="ECO:0000256" key="1">
    <source>
        <dbReference type="SAM" id="Phobius"/>
    </source>
</evidence>
<proteinExistence type="predicted"/>
<name>A0ABT3GBT7_9BACT</name>
<evidence type="ECO:0000313" key="3">
    <source>
        <dbReference type="Proteomes" id="UP001320876"/>
    </source>
</evidence>
<reference evidence="2 3" key="1">
    <citation type="submission" date="2022-10" db="EMBL/GenBank/DDBJ databases">
        <title>Luteolibacter arcticus strain CCTCC AB 2014275, whole genome shotgun sequencing project.</title>
        <authorList>
            <person name="Zhao G."/>
            <person name="Shen L."/>
        </authorList>
    </citation>
    <scope>NUCLEOTIDE SEQUENCE [LARGE SCALE GENOMIC DNA]</scope>
    <source>
        <strain evidence="2 3">CCTCC AB 2014275</strain>
    </source>
</reference>
<dbReference type="Proteomes" id="UP001320876">
    <property type="component" value="Unassembled WGS sequence"/>
</dbReference>
<evidence type="ECO:0000313" key="2">
    <source>
        <dbReference type="EMBL" id="MCW1921085.1"/>
    </source>
</evidence>
<gene>
    <name evidence="2" type="ORF">OKA05_00880</name>
</gene>
<keyword evidence="3" id="KW-1185">Reference proteome</keyword>
<organism evidence="2 3">
    <name type="scientific">Luteolibacter arcticus</name>
    <dbReference type="NCBI Taxonomy" id="1581411"/>
    <lineage>
        <taxon>Bacteria</taxon>
        <taxon>Pseudomonadati</taxon>
        <taxon>Verrucomicrobiota</taxon>
        <taxon>Verrucomicrobiia</taxon>
        <taxon>Verrucomicrobiales</taxon>
        <taxon>Verrucomicrobiaceae</taxon>
        <taxon>Luteolibacter</taxon>
    </lineage>
</organism>
<keyword evidence="1" id="KW-0472">Membrane</keyword>
<dbReference type="RefSeq" id="WP_264485194.1">
    <property type="nucleotide sequence ID" value="NZ_JAPDDT010000001.1"/>
</dbReference>
<accession>A0ABT3GBT7</accession>
<comment type="caution">
    <text evidence="2">The sequence shown here is derived from an EMBL/GenBank/DDBJ whole genome shotgun (WGS) entry which is preliminary data.</text>
</comment>